<dbReference type="EMBL" id="JAANNP010000040">
    <property type="protein sequence ID" value="NHC15608.1"/>
    <property type="molecule type" value="Genomic_DNA"/>
</dbReference>
<keyword evidence="2" id="KW-1185">Reference proteome</keyword>
<name>A0ABX0GYE6_9ACTN</name>
<gene>
    <name evidence="1" type="ORF">G9H71_17645</name>
</gene>
<sequence>MARTSLTRTVLDVARVLPLEHAVVVADAPLAARGTSVQALASAADAMRRWPGIASARRVLQLADGRAESAGESLARVLLIALGYGHVEPQAHLRGSSGQRYRVDLLVDGLVVVEFDGRVKYADPHLLRGREPADVLRAEKRREQDLEDAGWQVVRLEWRDLFDPEAVRRKVDAALARARRARAS</sequence>
<comment type="caution">
    <text evidence="1">The sequence shown here is derived from an EMBL/GenBank/DDBJ whole genome shotgun (WGS) entry which is preliminary data.</text>
</comment>
<reference evidence="1 2" key="1">
    <citation type="submission" date="2020-03" db="EMBL/GenBank/DDBJ databases">
        <title>Two novel Motilibacter sp.</title>
        <authorList>
            <person name="Liu S."/>
        </authorList>
    </citation>
    <scope>NUCLEOTIDE SEQUENCE [LARGE SCALE GENOMIC DNA]</scope>
    <source>
        <strain evidence="1 2">E257</strain>
    </source>
</reference>
<evidence type="ECO:0000313" key="2">
    <source>
        <dbReference type="Proteomes" id="UP000800981"/>
    </source>
</evidence>
<accession>A0ABX0GYE6</accession>
<proteinExistence type="predicted"/>
<organism evidence="1 2">
    <name type="scientific">Motilibacter deserti</name>
    <dbReference type="NCBI Taxonomy" id="2714956"/>
    <lineage>
        <taxon>Bacteria</taxon>
        <taxon>Bacillati</taxon>
        <taxon>Actinomycetota</taxon>
        <taxon>Actinomycetes</taxon>
        <taxon>Motilibacterales</taxon>
        <taxon>Motilibacteraceae</taxon>
        <taxon>Motilibacter</taxon>
    </lineage>
</organism>
<dbReference type="Proteomes" id="UP000800981">
    <property type="component" value="Unassembled WGS sequence"/>
</dbReference>
<evidence type="ECO:0000313" key="1">
    <source>
        <dbReference type="EMBL" id="NHC15608.1"/>
    </source>
</evidence>
<protein>
    <recommendedName>
        <fullName evidence="3">Very-short-patch-repair endonuclease</fullName>
    </recommendedName>
</protein>
<dbReference type="Gene3D" id="3.40.960.10">
    <property type="entry name" value="VSR Endonuclease"/>
    <property type="match status" value="1"/>
</dbReference>
<evidence type="ECO:0008006" key="3">
    <source>
        <dbReference type="Google" id="ProtNLM"/>
    </source>
</evidence>